<accession>E8QY59</accession>
<evidence type="ECO:0000313" key="6">
    <source>
        <dbReference type="Proteomes" id="UP000008631"/>
    </source>
</evidence>
<dbReference type="SMART" id="SM00448">
    <property type="entry name" value="REC"/>
    <property type="match status" value="1"/>
</dbReference>
<evidence type="ECO:0000256" key="2">
    <source>
        <dbReference type="ARBA" id="ARBA00023012"/>
    </source>
</evidence>
<organism evidence="5 6">
    <name type="scientific">Isosphaera pallida (strain ATCC 43644 / DSM 9630 / IS1B)</name>
    <dbReference type="NCBI Taxonomy" id="575540"/>
    <lineage>
        <taxon>Bacteria</taxon>
        <taxon>Pseudomonadati</taxon>
        <taxon>Planctomycetota</taxon>
        <taxon>Planctomycetia</taxon>
        <taxon>Isosphaerales</taxon>
        <taxon>Isosphaeraceae</taxon>
        <taxon>Isosphaera</taxon>
    </lineage>
</organism>
<keyword evidence="6" id="KW-1185">Reference proteome</keyword>
<dbReference type="Gene3D" id="3.40.50.2300">
    <property type="match status" value="1"/>
</dbReference>
<keyword evidence="2" id="KW-0902">Two-component regulatory system</keyword>
<dbReference type="InterPro" id="IPR001789">
    <property type="entry name" value="Sig_transdc_resp-reg_receiver"/>
</dbReference>
<sequence>MATGPDPIIGERSSLSVMAEGNPVAPSVLIVDDEEDLSWILARVAEKAGWSVRRANSGDAALRLLDPSCSSPAGHQSLGFEPFLAFVDLMLPDFDGWELVRRLRSLCPDLRFVVVSGLLDADAPRVRRAVKSGEVAGFLAKPFPLEDFRDWLNRNADRRVCSPASTEP</sequence>
<evidence type="ECO:0000313" key="5">
    <source>
        <dbReference type="EMBL" id="ADV62049.1"/>
    </source>
</evidence>
<dbReference type="PANTHER" id="PTHR44591">
    <property type="entry name" value="STRESS RESPONSE REGULATOR PROTEIN 1"/>
    <property type="match status" value="1"/>
</dbReference>
<dbReference type="GO" id="GO:0000160">
    <property type="term" value="P:phosphorelay signal transduction system"/>
    <property type="evidence" value="ECO:0007669"/>
    <property type="project" value="UniProtKB-KW"/>
</dbReference>
<dbReference type="HOGENOM" id="CLU_000445_69_9_0"/>
<dbReference type="Pfam" id="PF00072">
    <property type="entry name" value="Response_reg"/>
    <property type="match status" value="1"/>
</dbReference>
<evidence type="ECO:0000256" key="1">
    <source>
        <dbReference type="ARBA" id="ARBA00022553"/>
    </source>
</evidence>
<gene>
    <name evidence="5" type="ordered locus">Isop_1464</name>
</gene>
<dbReference type="EMBL" id="CP002353">
    <property type="protein sequence ID" value="ADV62049.1"/>
    <property type="molecule type" value="Genomic_DNA"/>
</dbReference>
<dbReference type="InParanoid" id="E8QY59"/>
<reference evidence="5 6" key="2">
    <citation type="journal article" date="2011" name="Stand. Genomic Sci.">
        <title>Complete genome sequence of Isosphaera pallida type strain (IS1B).</title>
        <authorList>
            <consortium name="US DOE Joint Genome Institute (JGI-PGF)"/>
            <person name="Goker M."/>
            <person name="Cleland D."/>
            <person name="Saunders E."/>
            <person name="Lapidus A."/>
            <person name="Nolan M."/>
            <person name="Lucas S."/>
            <person name="Hammon N."/>
            <person name="Deshpande S."/>
            <person name="Cheng J.F."/>
            <person name="Tapia R."/>
            <person name="Han C."/>
            <person name="Goodwin L."/>
            <person name="Pitluck S."/>
            <person name="Liolios K."/>
            <person name="Pagani I."/>
            <person name="Ivanova N."/>
            <person name="Mavromatis K."/>
            <person name="Pati A."/>
            <person name="Chen A."/>
            <person name="Palaniappan K."/>
            <person name="Land M."/>
            <person name="Hauser L."/>
            <person name="Chang Y.J."/>
            <person name="Jeffries C.D."/>
            <person name="Detter J.C."/>
            <person name="Beck B."/>
            <person name="Woyke T."/>
            <person name="Bristow J."/>
            <person name="Eisen J.A."/>
            <person name="Markowitz V."/>
            <person name="Hugenholtz P."/>
            <person name="Kyrpides N.C."/>
            <person name="Klenk H.P."/>
        </authorList>
    </citation>
    <scope>NUCLEOTIDE SEQUENCE [LARGE SCALE GENOMIC DNA]</scope>
    <source>
        <strain evidence="6">ATCC 43644 / DSM 9630 / IS1B</strain>
    </source>
</reference>
<dbReference type="InterPro" id="IPR011006">
    <property type="entry name" value="CheY-like_superfamily"/>
</dbReference>
<dbReference type="eggNOG" id="COG3437">
    <property type="taxonomic scope" value="Bacteria"/>
</dbReference>
<keyword evidence="1 3" id="KW-0597">Phosphoprotein</keyword>
<feature type="domain" description="Response regulatory" evidence="4">
    <location>
        <begin position="27"/>
        <end position="156"/>
    </location>
</feature>
<dbReference type="InterPro" id="IPR050595">
    <property type="entry name" value="Bact_response_regulator"/>
</dbReference>
<dbReference type="OrthoDB" id="272875at2"/>
<protein>
    <submittedName>
        <fullName evidence="5">Response regulator receiver protein</fullName>
    </submittedName>
</protein>
<dbReference type="CDD" id="cd00156">
    <property type="entry name" value="REC"/>
    <property type="match status" value="1"/>
</dbReference>
<dbReference type="KEGG" id="ipa:Isop_1464"/>
<dbReference type="RefSeq" id="WP_013564337.1">
    <property type="nucleotide sequence ID" value="NC_014962.1"/>
</dbReference>
<dbReference type="SUPFAM" id="SSF52172">
    <property type="entry name" value="CheY-like"/>
    <property type="match status" value="1"/>
</dbReference>
<evidence type="ECO:0000259" key="4">
    <source>
        <dbReference type="PROSITE" id="PS50110"/>
    </source>
</evidence>
<feature type="modified residue" description="4-aspartylphosphate" evidence="3">
    <location>
        <position position="88"/>
    </location>
</feature>
<reference key="1">
    <citation type="submission" date="2010-11" db="EMBL/GenBank/DDBJ databases">
        <title>The complete sequence of chromosome of Isophaera pallida ATCC 43644.</title>
        <authorList>
            <consortium name="US DOE Joint Genome Institute (JGI-PGF)"/>
            <person name="Lucas S."/>
            <person name="Copeland A."/>
            <person name="Lapidus A."/>
            <person name="Bruce D."/>
            <person name="Goodwin L."/>
            <person name="Pitluck S."/>
            <person name="Kyrpides N."/>
            <person name="Mavromatis K."/>
            <person name="Pagani I."/>
            <person name="Ivanova N."/>
            <person name="Saunders E."/>
            <person name="Brettin T."/>
            <person name="Detter J.C."/>
            <person name="Han C."/>
            <person name="Tapia R."/>
            <person name="Land M."/>
            <person name="Hauser L."/>
            <person name="Markowitz V."/>
            <person name="Cheng J.-F."/>
            <person name="Hugenholtz P."/>
            <person name="Woyke T."/>
            <person name="Wu D."/>
            <person name="Eisen J.A."/>
        </authorList>
    </citation>
    <scope>NUCLEOTIDE SEQUENCE</scope>
    <source>
        <strain>ATCC 43644</strain>
    </source>
</reference>
<dbReference type="Proteomes" id="UP000008631">
    <property type="component" value="Chromosome"/>
</dbReference>
<evidence type="ECO:0000256" key="3">
    <source>
        <dbReference type="PROSITE-ProRule" id="PRU00169"/>
    </source>
</evidence>
<dbReference type="PANTHER" id="PTHR44591:SF14">
    <property type="entry name" value="PROTEIN PILG"/>
    <property type="match status" value="1"/>
</dbReference>
<dbReference type="PROSITE" id="PS50110">
    <property type="entry name" value="RESPONSE_REGULATORY"/>
    <property type="match status" value="1"/>
</dbReference>
<dbReference type="STRING" id="575540.Isop_1464"/>
<name>E8QY59_ISOPI</name>
<proteinExistence type="predicted"/>
<dbReference type="AlphaFoldDB" id="E8QY59"/>